<dbReference type="OrthoDB" id="113908at2759"/>
<feature type="compositionally biased region" description="Polar residues" evidence="1">
    <location>
        <begin position="34"/>
        <end position="57"/>
    </location>
</feature>
<keyword evidence="4" id="KW-1185">Reference proteome</keyword>
<evidence type="ECO:0000259" key="2">
    <source>
        <dbReference type="Pfam" id="PF08123"/>
    </source>
</evidence>
<feature type="region of interest" description="Disordered" evidence="1">
    <location>
        <begin position="34"/>
        <end position="90"/>
    </location>
</feature>
<dbReference type="SUPFAM" id="SSF53335">
    <property type="entry name" value="S-adenosyl-L-methionine-dependent methyltransferases"/>
    <property type="match status" value="1"/>
</dbReference>
<name>A0A9W7D6B1_9STRA</name>
<reference evidence="3" key="1">
    <citation type="submission" date="2023-04" db="EMBL/GenBank/DDBJ databases">
        <title>Phytophthora fragariaefolia NBRC 109709.</title>
        <authorList>
            <person name="Ichikawa N."/>
            <person name="Sato H."/>
            <person name="Tonouchi N."/>
        </authorList>
    </citation>
    <scope>NUCLEOTIDE SEQUENCE</scope>
    <source>
        <strain evidence="3">NBRC 109709</strain>
    </source>
</reference>
<comment type="caution">
    <text evidence="3">The sequence shown here is derived from an EMBL/GenBank/DDBJ whole genome shotgun (WGS) entry which is preliminary data.</text>
</comment>
<dbReference type="GO" id="GO:0031151">
    <property type="term" value="F:histone H3K79 methyltransferase activity"/>
    <property type="evidence" value="ECO:0007669"/>
    <property type="project" value="InterPro"/>
</dbReference>
<sequence>MLRLELTFRDQSDSDTKIALTRCCVRPIIKGGSTPFTLPAKNQPQHAADPSANSRSCTPPRAPRLPVAVPSVPRSTSRPNPTLISTSVHPLPSIQGKSTKLLLSTSAKVGSIACESVNVDEAPPLANTEQVVKKVFADVSRALVLRDNNTPHRNVGEMLPVGMSSLLNEPTIDSSDLFLDIGAGLGNIVAHVVIGTNAYKAVGIELRADARKAGWK</sequence>
<dbReference type="Proteomes" id="UP001165121">
    <property type="component" value="Unassembled WGS sequence"/>
</dbReference>
<protein>
    <submittedName>
        <fullName evidence="3">Unnamed protein product</fullName>
    </submittedName>
</protein>
<accession>A0A9W7D6B1</accession>
<feature type="domain" description="DOT1" evidence="2">
    <location>
        <begin position="155"/>
        <end position="210"/>
    </location>
</feature>
<evidence type="ECO:0000313" key="4">
    <source>
        <dbReference type="Proteomes" id="UP001165121"/>
    </source>
</evidence>
<organism evidence="3 4">
    <name type="scientific">Phytophthora fragariaefolia</name>
    <dbReference type="NCBI Taxonomy" id="1490495"/>
    <lineage>
        <taxon>Eukaryota</taxon>
        <taxon>Sar</taxon>
        <taxon>Stramenopiles</taxon>
        <taxon>Oomycota</taxon>
        <taxon>Peronosporomycetes</taxon>
        <taxon>Peronosporales</taxon>
        <taxon>Peronosporaceae</taxon>
        <taxon>Phytophthora</taxon>
    </lineage>
</organism>
<dbReference type="EMBL" id="BSXT01004395">
    <property type="protein sequence ID" value="GMF57713.1"/>
    <property type="molecule type" value="Genomic_DNA"/>
</dbReference>
<evidence type="ECO:0000313" key="3">
    <source>
        <dbReference type="EMBL" id="GMF57713.1"/>
    </source>
</evidence>
<feature type="compositionally biased region" description="Low complexity" evidence="1">
    <location>
        <begin position="64"/>
        <end position="75"/>
    </location>
</feature>
<dbReference type="InterPro" id="IPR029063">
    <property type="entry name" value="SAM-dependent_MTases_sf"/>
</dbReference>
<feature type="compositionally biased region" description="Polar residues" evidence="1">
    <location>
        <begin position="76"/>
        <end position="88"/>
    </location>
</feature>
<proteinExistence type="predicted"/>
<dbReference type="InterPro" id="IPR025789">
    <property type="entry name" value="DOT1_dom"/>
</dbReference>
<gene>
    <name evidence="3" type="ORF">Pfra01_002468800</name>
</gene>
<evidence type="ECO:0000256" key="1">
    <source>
        <dbReference type="SAM" id="MobiDB-lite"/>
    </source>
</evidence>
<dbReference type="AlphaFoldDB" id="A0A9W7D6B1"/>
<dbReference type="Pfam" id="PF08123">
    <property type="entry name" value="DOT1"/>
    <property type="match status" value="1"/>
</dbReference>
<dbReference type="Gene3D" id="3.40.50.150">
    <property type="entry name" value="Vaccinia Virus protein VP39"/>
    <property type="match status" value="1"/>
</dbReference>